<feature type="compositionally biased region" description="Pro residues" evidence="1">
    <location>
        <begin position="239"/>
        <end position="250"/>
    </location>
</feature>
<dbReference type="Proteomes" id="UP000054166">
    <property type="component" value="Unassembled WGS sequence"/>
</dbReference>
<feature type="region of interest" description="Disordered" evidence="1">
    <location>
        <begin position="1"/>
        <end position="50"/>
    </location>
</feature>
<feature type="compositionally biased region" description="Basic and acidic residues" evidence="1">
    <location>
        <begin position="162"/>
        <end position="173"/>
    </location>
</feature>
<feature type="compositionally biased region" description="Polar residues" evidence="1">
    <location>
        <begin position="649"/>
        <end position="677"/>
    </location>
</feature>
<feature type="compositionally biased region" description="Low complexity" evidence="1">
    <location>
        <begin position="302"/>
        <end position="318"/>
    </location>
</feature>
<feature type="compositionally biased region" description="Low complexity" evidence="1">
    <location>
        <begin position="275"/>
        <end position="295"/>
    </location>
</feature>
<feature type="compositionally biased region" description="Basic and acidic residues" evidence="1">
    <location>
        <begin position="452"/>
        <end position="463"/>
    </location>
</feature>
<name>A0A0C3F749_PILCF</name>
<dbReference type="AlphaFoldDB" id="A0A0C3F749"/>
<reference evidence="4" key="2">
    <citation type="submission" date="2015-01" db="EMBL/GenBank/DDBJ databases">
        <title>Evolutionary Origins and Diversification of the Mycorrhizal Mutualists.</title>
        <authorList>
            <consortium name="DOE Joint Genome Institute"/>
            <consortium name="Mycorrhizal Genomics Consortium"/>
            <person name="Kohler A."/>
            <person name="Kuo A."/>
            <person name="Nagy L.G."/>
            <person name="Floudas D."/>
            <person name="Copeland A."/>
            <person name="Barry K.W."/>
            <person name="Cichocki N."/>
            <person name="Veneault-Fourrey C."/>
            <person name="LaButti K."/>
            <person name="Lindquist E.A."/>
            <person name="Lipzen A."/>
            <person name="Lundell T."/>
            <person name="Morin E."/>
            <person name="Murat C."/>
            <person name="Riley R."/>
            <person name="Ohm R."/>
            <person name="Sun H."/>
            <person name="Tunlid A."/>
            <person name="Henrissat B."/>
            <person name="Grigoriev I.V."/>
            <person name="Hibbett D.S."/>
            <person name="Martin F."/>
        </authorList>
    </citation>
    <scope>NUCLEOTIDE SEQUENCE [LARGE SCALE GENOMIC DNA]</scope>
    <source>
        <strain evidence="4">F 1598</strain>
    </source>
</reference>
<feature type="compositionally biased region" description="Low complexity" evidence="1">
    <location>
        <begin position="177"/>
        <end position="223"/>
    </location>
</feature>
<reference evidence="3 4" key="1">
    <citation type="submission" date="2014-04" db="EMBL/GenBank/DDBJ databases">
        <authorList>
            <consortium name="DOE Joint Genome Institute"/>
            <person name="Kuo A."/>
            <person name="Tarkka M."/>
            <person name="Buscot F."/>
            <person name="Kohler A."/>
            <person name="Nagy L.G."/>
            <person name="Floudas D."/>
            <person name="Copeland A."/>
            <person name="Barry K.W."/>
            <person name="Cichocki N."/>
            <person name="Veneault-Fourrey C."/>
            <person name="LaButti K."/>
            <person name="Lindquist E.A."/>
            <person name="Lipzen A."/>
            <person name="Lundell T."/>
            <person name="Morin E."/>
            <person name="Murat C."/>
            <person name="Sun H."/>
            <person name="Tunlid A."/>
            <person name="Henrissat B."/>
            <person name="Grigoriev I.V."/>
            <person name="Hibbett D.S."/>
            <person name="Martin F."/>
            <person name="Nordberg H.P."/>
            <person name="Cantor M.N."/>
            <person name="Hua S.X."/>
        </authorList>
    </citation>
    <scope>NUCLEOTIDE SEQUENCE [LARGE SCALE GENOMIC DNA]</scope>
    <source>
        <strain evidence="3 4">F 1598</strain>
    </source>
</reference>
<feature type="compositionally biased region" description="Acidic residues" evidence="1">
    <location>
        <begin position="464"/>
        <end position="479"/>
    </location>
</feature>
<dbReference type="InParanoid" id="A0A0C3F749"/>
<gene>
    <name evidence="3" type="ORF">PILCRDRAFT_13376</name>
</gene>
<dbReference type="Gene3D" id="6.10.140.910">
    <property type="match status" value="1"/>
</dbReference>
<feature type="region of interest" description="Disordered" evidence="1">
    <location>
        <begin position="162"/>
        <end position="348"/>
    </location>
</feature>
<dbReference type="HOGENOM" id="CLU_399065_0_0_1"/>
<feature type="compositionally biased region" description="Gly residues" evidence="1">
    <location>
        <begin position="264"/>
        <end position="274"/>
    </location>
</feature>
<evidence type="ECO:0000259" key="2">
    <source>
        <dbReference type="Pfam" id="PF06428"/>
    </source>
</evidence>
<dbReference type="OrthoDB" id="5560525at2759"/>
<keyword evidence="4" id="KW-1185">Reference proteome</keyword>
<dbReference type="Pfam" id="PF06428">
    <property type="entry name" value="Sec2p"/>
    <property type="match status" value="1"/>
</dbReference>
<dbReference type="InterPro" id="IPR009449">
    <property type="entry name" value="Sec2_N"/>
</dbReference>
<feature type="compositionally biased region" description="Basic and acidic residues" evidence="1">
    <location>
        <begin position="319"/>
        <end position="348"/>
    </location>
</feature>
<feature type="compositionally biased region" description="Low complexity" evidence="1">
    <location>
        <begin position="518"/>
        <end position="544"/>
    </location>
</feature>
<feature type="compositionally biased region" description="Polar residues" evidence="1">
    <location>
        <begin position="580"/>
        <end position="615"/>
    </location>
</feature>
<feature type="region of interest" description="Disordered" evidence="1">
    <location>
        <begin position="434"/>
        <end position="690"/>
    </location>
</feature>
<feature type="compositionally biased region" description="Low complexity" evidence="1">
    <location>
        <begin position="553"/>
        <end position="568"/>
    </location>
</feature>
<dbReference type="EMBL" id="KN833043">
    <property type="protein sequence ID" value="KIM75734.1"/>
    <property type="molecule type" value="Genomic_DNA"/>
</dbReference>
<evidence type="ECO:0000256" key="1">
    <source>
        <dbReference type="SAM" id="MobiDB-lite"/>
    </source>
</evidence>
<evidence type="ECO:0000313" key="4">
    <source>
        <dbReference type="Proteomes" id="UP000054166"/>
    </source>
</evidence>
<sequence>MSKYGITLGGAIPLEPDDDDQPMLAHLPKFPSSSPRPLNAAPPPVAPKPDAIPELPIFTAIGDELRDVRRVATHGQEEDLRTALERIISRVEELSNLLRTAYRTQTDLETSLGVARSNLTLVQANNEMLEEALKRGDMSGSGQLSKDIGWRRWSAREGQQRVLKIEEEGRPRSMDGAPLAAGSPKPLSSSASSSSSDHPSATTNAAAAATTTTTTTQSPSPSTSNPPSPLQSTITTPLNSPPPIIPPTPPASQESRFFRSFRFNGGGSGVGGSWSGSSTPVGRRSRSPARSAAASDGGGVGVAAPTHLNSSSLPSLLSKDSDADKEREKEQEKEHEKAREAEKEKEREKRLEELAKELEKEKEATVKANSEKAALEAEIESLSQALFEEANKMVAQERIKRAETEEELREARMEKEALKSALKVVEGENGRLRRGSLIYPDVGGDVQQGAEGEERMRDEPTEVDRDDEGVLSADPEIDPLDSRSSSRMGMKSPVHSRQSSILELKTAEEPASTHAPAPVASHEPSSSISSTSLPSEPQSPALPQAHPPPTHLPPLSVSPNRNSSSSLSLDEDNEEYATPMSRSQSQSLVYPNSQSQFQSDIDTKHSSSASNTLPTSIPEHEHKLQHDTHERDHQQHADDEGHQPRNEDTLMTISSPNDILASSTYFSPPNPTFQPSSPGHYLVDEPSPWT</sequence>
<feature type="compositionally biased region" description="Basic and acidic residues" evidence="1">
    <location>
        <begin position="618"/>
        <end position="648"/>
    </location>
</feature>
<organism evidence="3 4">
    <name type="scientific">Piloderma croceum (strain F 1598)</name>
    <dbReference type="NCBI Taxonomy" id="765440"/>
    <lineage>
        <taxon>Eukaryota</taxon>
        <taxon>Fungi</taxon>
        <taxon>Dikarya</taxon>
        <taxon>Basidiomycota</taxon>
        <taxon>Agaricomycotina</taxon>
        <taxon>Agaricomycetes</taxon>
        <taxon>Agaricomycetidae</taxon>
        <taxon>Atheliales</taxon>
        <taxon>Atheliaceae</taxon>
        <taxon>Piloderma</taxon>
    </lineage>
</organism>
<proteinExistence type="predicted"/>
<dbReference type="SUPFAM" id="SSF144284">
    <property type="entry name" value="Sec2 N-terminal region"/>
    <property type="match status" value="1"/>
</dbReference>
<feature type="domain" description="GDP/GTP exchange factor Sec2 N-terminal" evidence="2">
    <location>
        <begin position="318"/>
        <end position="410"/>
    </location>
</feature>
<evidence type="ECO:0000313" key="3">
    <source>
        <dbReference type="EMBL" id="KIM75734.1"/>
    </source>
</evidence>
<protein>
    <recommendedName>
        <fullName evidence="2">GDP/GTP exchange factor Sec2 N-terminal domain-containing protein</fullName>
    </recommendedName>
</protein>
<accession>A0A0C3F749</accession>
<dbReference type="STRING" id="765440.A0A0C3F749"/>